<sequence>MSENEKISFIEMVFSHLKKAKSIQELVSIPEKCAIPKKYQLDPKTYPKIEFTLDSEDVGSLINLGFLNSELNIASDISKTLTDPLARILYALAWKNGDLKKIKHIARGM</sequence>
<accession>C6VT72</accession>
<dbReference type="Proteomes" id="UP000002011">
    <property type="component" value="Chromosome"/>
</dbReference>
<dbReference type="eggNOG" id="ENOG50329WB">
    <property type="taxonomic scope" value="Bacteria"/>
</dbReference>
<protein>
    <submittedName>
        <fullName evidence="1">Uncharacterized protein</fullName>
    </submittedName>
</protein>
<proteinExistence type="predicted"/>
<name>C6VT72_DYAFD</name>
<organism evidence="1 2">
    <name type="scientific">Dyadobacter fermentans (strain ATCC 700827 / DSM 18053 / CIP 107007 / KCTC 52180 / NS114)</name>
    <dbReference type="NCBI Taxonomy" id="471854"/>
    <lineage>
        <taxon>Bacteria</taxon>
        <taxon>Pseudomonadati</taxon>
        <taxon>Bacteroidota</taxon>
        <taxon>Cytophagia</taxon>
        <taxon>Cytophagales</taxon>
        <taxon>Spirosomataceae</taxon>
        <taxon>Dyadobacter</taxon>
    </lineage>
</organism>
<reference evidence="1 2" key="1">
    <citation type="journal article" date="2009" name="Stand. Genomic Sci.">
        <title>Complete genome sequence of Dyadobacter fermentans type strain (NS114).</title>
        <authorList>
            <person name="Lang E."/>
            <person name="Lapidus A."/>
            <person name="Chertkov O."/>
            <person name="Brettin T."/>
            <person name="Detter J.C."/>
            <person name="Han C."/>
            <person name="Copeland A."/>
            <person name="Glavina Del Rio T."/>
            <person name="Nolan M."/>
            <person name="Chen F."/>
            <person name="Lucas S."/>
            <person name="Tice H."/>
            <person name="Cheng J.F."/>
            <person name="Land M."/>
            <person name="Hauser L."/>
            <person name="Chang Y.J."/>
            <person name="Jeffries C.D."/>
            <person name="Kopitz M."/>
            <person name="Bruce D."/>
            <person name="Goodwin L."/>
            <person name="Pitluck S."/>
            <person name="Ovchinnikova G."/>
            <person name="Pati A."/>
            <person name="Ivanova N."/>
            <person name="Mavrommatis K."/>
            <person name="Chen A."/>
            <person name="Palaniappan K."/>
            <person name="Chain P."/>
            <person name="Bristow J."/>
            <person name="Eisen J.A."/>
            <person name="Markowitz V."/>
            <person name="Hugenholtz P."/>
            <person name="Goker M."/>
            <person name="Rohde M."/>
            <person name="Kyrpides N.C."/>
            <person name="Klenk H.P."/>
        </authorList>
    </citation>
    <scope>NUCLEOTIDE SEQUENCE [LARGE SCALE GENOMIC DNA]</scope>
    <source>
        <strain evidence="2">ATCC 700827 / DSM 18053 / CIP 107007 / KCTC 52180 / NS114</strain>
    </source>
</reference>
<dbReference type="STRING" id="471854.Dfer_5241"/>
<gene>
    <name evidence="1" type="ordered locus">Dfer_5241</name>
</gene>
<dbReference type="HOGENOM" id="CLU_2179672_0_0_10"/>
<dbReference type="RefSeq" id="WP_015814677.1">
    <property type="nucleotide sequence ID" value="NC_013037.1"/>
</dbReference>
<dbReference type="EMBL" id="CP001619">
    <property type="protein sequence ID" value="ACT96436.1"/>
    <property type="molecule type" value="Genomic_DNA"/>
</dbReference>
<evidence type="ECO:0000313" key="1">
    <source>
        <dbReference type="EMBL" id="ACT96436.1"/>
    </source>
</evidence>
<dbReference type="OrthoDB" id="6921581at2"/>
<dbReference type="KEGG" id="dfe:Dfer_5241"/>
<dbReference type="AlphaFoldDB" id="C6VT72"/>
<evidence type="ECO:0000313" key="2">
    <source>
        <dbReference type="Proteomes" id="UP000002011"/>
    </source>
</evidence>
<keyword evidence="2" id="KW-1185">Reference proteome</keyword>